<accession>A0AAV0R2V6</accession>
<dbReference type="InterPro" id="IPR032867">
    <property type="entry name" value="DYW_dom"/>
</dbReference>
<dbReference type="PANTHER" id="PTHR47926:SF436">
    <property type="entry name" value="PENTATRICOPEPTIDE REPEAT-CONTAINING PROTEIN ELI1, CHLOROPLASTIC-LIKE ISOFORM X2"/>
    <property type="match status" value="1"/>
</dbReference>
<dbReference type="GO" id="GO:0009451">
    <property type="term" value="P:RNA modification"/>
    <property type="evidence" value="ECO:0007669"/>
    <property type="project" value="InterPro"/>
</dbReference>
<dbReference type="Gene3D" id="1.25.40.10">
    <property type="entry name" value="Tetratricopeptide repeat domain"/>
    <property type="match status" value="5"/>
</dbReference>
<dbReference type="FunFam" id="1.25.40.10:FF:000031">
    <property type="entry name" value="Pentatricopeptide repeat-containing protein mitochondrial"/>
    <property type="match status" value="1"/>
</dbReference>
<comment type="similarity">
    <text evidence="1">Belongs to the PPR family. PCMP-H subfamily.</text>
</comment>
<gene>
    <name evidence="5" type="ORF">LITE_LOCUS46147</name>
</gene>
<dbReference type="GO" id="GO:0003723">
    <property type="term" value="F:RNA binding"/>
    <property type="evidence" value="ECO:0007669"/>
    <property type="project" value="InterPro"/>
</dbReference>
<dbReference type="Pfam" id="PF13041">
    <property type="entry name" value="PPR_2"/>
    <property type="match status" value="3"/>
</dbReference>
<dbReference type="InterPro" id="IPR046960">
    <property type="entry name" value="PPR_At4g14850-like_plant"/>
</dbReference>
<feature type="repeat" description="PPR" evidence="3">
    <location>
        <begin position="354"/>
        <end position="384"/>
    </location>
</feature>
<organism evidence="5 6">
    <name type="scientific">Linum tenue</name>
    <dbReference type="NCBI Taxonomy" id="586396"/>
    <lineage>
        <taxon>Eukaryota</taxon>
        <taxon>Viridiplantae</taxon>
        <taxon>Streptophyta</taxon>
        <taxon>Embryophyta</taxon>
        <taxon>Tracheophyta</taxon>
        <taxon>Spermatophyta</taxon>
        <taxon>Magnoliopsida</taxon>
        <taxon>eudicotyledons</taxon>
        <taxon>Gunneridae</taxon>
        <taxon>Pentapetalae</taxon>
        <taxon>rosids</taxon>
        <taxon>fabids</taxon>
        <taxon>Malpighiales</taxon>
        <taxon>Linaceae</taxon>
        <taxon>Linum</taxon>
    </lineage>
</organism>
<dbReference type="FunFam" id="1.25.40.10:FF:003724">
    <property type="entry name" value="Uncharacterized protein"/>
    <property type="match status" value="1"/>
</dbReference>
<feature type="repeat" description="PPR" evidence="3">
    <location>
        <begin position="385"/>
        <end position="419"/>
    </location>
</feature>
<reference evidence="5" key="1">
    <citation type="submission" date="2022-08" db="EMBL/GenBank/DDBJ databases">
        <authorList>
            <person name="Gutierrez-Valencia J."/>
        </authorList>
    </citation>
    <scope>NUCLEOTIDE SEQUENCE</scope>
</reference>
<evidence type="ECO:0000256" key="2">
    <source>
        <dbReference type="ARBA" id="ARBA00022737"/>
    </source>
</evidence>
<dbReference type="AlphaFoldDB" id="A0AAV0R2V6"/>
<feature type="repeat" description="PPR" evidence="3">
    <location>
        <begin position="253"/>
        <end position="287"/>
    </location>
</feature>
<sequence>MNLTKLGHHLSASIRRASTGKPTVTLATLETLLQQCRNSSHFDQILSQMVITGFLGDTFAASRLLKFSTDSLFVPIAHSHRIFTHVRGPNGFICNTMMRAHVRRNRPEQALLVYTLMRDGDVAADTYTYPILLQSCSQRLAEVEGRLIHGQVIKVGFDSDVYVGNTLINMYAVCGCLGDARKVFDESCALDSVSWNSMLAGYVSADNVDEAKWLYERMPERNVIASNSMIVLLGRSGHLEEAAKVFDEMPERDLVSWSALVSCYEQNERYDEALRKFKEMVVDGVLVDEVVLITVLSACTHLVVAMTGQLIHALAIKAGIELYINLQNALIHMYSICGELVAAEKLFSSGCTLDLISWNSMISGYLRCGEVEKARSLFDSMPQRDTVSWSVLISGYAQRDRFADALALFQDMQLEGIQPDETVLVSVISACTHLSALDQGAWIHAYIRKKQMKVNVILGTTLIDMYMKFGSVPNAMEVFRAMEEKGVSTWNALILGLAMNGFVKESLATFSEMKECNIVPNEITFLAVLGACRHMGLVEEGRRHFDAMSRKHGIEPTIKHYGCMVDLLGRAGKLTEAEELIANMPVPPDVSTWGALLGACKKHGDNVMGERVGRKLVDLQPEHDGFHVLLSNIYASKGSWDNVHEIRGMMRQHGVIKTPGCSMIEVKGTIHEFLAGDKTHPQSEDIEKMLDDMAKKLKMEGYAPDTREVLLDIDEEDKETTLFRHSEKIAIAFGLLTIDAPTPIRIMKNLRICNDCHMAAKLISRAYDREIVVRDRHRFHHFKQGSCSCLDYW</sequence>
<dbReference type="InterPro" id="IPR011990">
    <property type="entry name" value="TPR-like_helical_dom_sf"/>
</dbReference>
<name>A0AAV0R2V6_9ROSI</name>
<dbReference type="Proteomes" id="UP001154282">
    <property type="component" value="Unassembled WGS sequence"/>
</dbReference>
<dbReference type="PANTHER" id="PTHR47926">
    <property type="entry name" value="PENTATRICOPEPTIDE REPEAT-CONTAINING PROTEIN"/>
    <property type="match status" value="1"/>
</dbReference>
<evidence type="ECO:0000259" key="4">
    <source>
        <dbReference type="Pfam" id="PF14432"/>
    </source>
</evidence>
<dbReference type="InterPro" id="IPR002885">
    <property type="entry name" value="PPR_rpt"/>
</dbReference>
<evidence type="ECO:0000256" key="1">
    <source>
        <dbReference type="ARBA" id="ARBA00006643"/>
    </source>
</evidence>
<dbReference type="FunFam" id="1.25.40.10:FF:000470">
    <property type="entry name" value="Pentatricopeptide repeat-containing protein At5g66520"/>
    <property type="match status" value="1"/>
</dbReference>
<evidence type="ECO:0000313" key="6">
    <source>
        <dbReference type="Proteomes" id="UP001154282"/>
    </source>
</evidence>
<keyword evidence="6" id="KW-1185">Reference proteome</keyword>
<feature type="repeat" description="PPR" evidence="3">
    <location>
        <begin position="90"/>
        <end position="124"/>
    </location>
</feature>
<dbReference type="Pfam" id="PF12854">
    <property type="entry name" value="PPR_1"/>
    <property type="match status" value="1"/>
</dbReference>
<comment type="caution">
    <text evidence="5">The sequence shown here is derived from an EMBL/GenBank/DDBJ whole genome shotgun (WGS) entry which is preliminary data.</text>
</comment>
<keyword evidence="2" id="KW-0677">Repeat</keyword>
<evidence type="ECO:0000256" key="3">
    <source>
        <dbReference type="PROSITE-ProRule" id="PRU00708"/>
    </source>
</evidence>
<protein>
    <recommendedName>
        <fullName evidence="4">DYW domain-containing protein</fullName>
    </recommendedName>
</protein>
<dbReference type="FunFam" id="1.25.40.10:FF:000442">
    <property type="entry name" value="Pentatricopeptide repeat-containing protein At3g49710"/>
    <property type="match status" value="1"/>
</dbReference>
<dbReference type="Pfam" id="PF14432">
    <property type="entry name" value="DYW_deaminase"/>
    <property type="match status" value="1"/>
</dbReference>
<dbReference type="InterPro" id="IPR046849">
    <property type="entry name" value="E2_motif"/>
</dbReference>
<dbReference type="Pfam" id="PF20430">
    <property type="entry name" value="Eplus_motif"/>
    <property type="match status" value="1"/>
</dbReference>
<proteinExistence type="inferred from homology"/>
<dbReference type="EMBL" id="CAMGYJ010000010">
    <property type="protein sequence ID" value="CAI0551820.1"/>
    <property type="molecule type" value="Genomic_DNA"/>
</dbReference>
<dbReference type="GO" id="GO:0008270">
    <property type="term" value="F:zinc ion binding"/>
    <property type="evidence" value="ECO:0007669"/>
    <property type="project" value="InterPro"/>
</dbReference>
<dbReference type="Pfam" id="PF01535">
    <property type="entry name" value="PPR"/>
    <property type="match status" value="5"/>
</dbReference>
<dbReference type="NCBIfam" id="TIGR00756">
    <property type="entry name" value="PPR"/>
    <property type="match status" value="7"/>
</dbReference>
<feature type="repeat" description="PPR" evidence="3">
    <location>
        <begin position="486"/>
        <end position="520"/>
    </location>
</feature>
<dbReference type="InterPro" id="IPR046848">
    <property type="entry name" value="E_motif"/>
</dbReference>
<feature type="repeat" description="PPR" evidence="3">
    <location>
        <begin position="191"/>
        <end position="225"/>
    </location>
</feature>
<dbReference type="PROSITE" id="PS51375">
    <property type="entry name" value="PPR"/>
    <property type="match status" value="6"/>
</dbReference>
<dbReference type="Pfam" id="PF20431">
    <property type="entry name" value="E_motif"/>
    <property type="match status" value="1"/>
</dbReference>
<evidence type="ECO:0000313" key="5">
    <source>
        <dbReference type="EMBL" id="CAI0551820.1"/>
    </source>
</evidence>
<feature type="domain" description="DYW" evidence="4">
    <location>
        <begin position="701"/>
        <end position="793"/>
    </location>
</feature>